<dbReference type="RefSeq" id="XP_035680785.1">
    <property type="nucleotide sequence ID" value="XM_035824892.1"/>
</dbReference>
<name>A0A9J7LEU0_BRAFL</name>
<accession>A0A9J7LEU0</accession>
<keyword evidence="5" id="KW-1185">Reference proteome</keyword>
<dbReference type="SUPFAM" id="SSF50249">
    <property type="entry name" value="Nucleic acid-binding proteins"/>
    <property type="match status" value="1"/>
</dbReference>
<comment type="subcellular location">
    <subcellularLocation>
        <location evidence="1">Endoplasmic reticulum membrane</location>
        <topology evidence="1">Peripheral membrane protein</topology>
        <orientation evidence="1">Cytoplasmic side</orientation>
    </subcellularLocation>
</comment>
<sequence>MADALYLILTLTLLRSTYGEFESTNEAGAKCTYPMQASRLRQNDHVMLKGRPCKIVEIGSVAEEKHGHSKVTIVGVDIFTGQKYEEVVPSTHICDAPHVSRKVYPVMGVSDGVLETMDDEGRLRRDWKLPEGDLGKEIQTRVDRGDVNFLVTALSACGEEKVVGTKEYNYY</sequence>
<dbReference type="InterPro" id="IPR001884">
    <property type="entry name" value="IF5A-like"/>
</dbReference>
<dbReference type="SUPFAM" id="SSF50104">
    <property type="entry name" value="Translation proteins SH3-like domain"/>
    <property type="match status" value="1"/>
</dbReference>
<protein>
    <recommendedName>
        <fullName evidence="2">Eukaryotic translation initiation factor 5A</fullName>
        <shortName evidence="2">eIF-5A</shortName>
    </recommendedName>
</protein>
<evidence type="ECO:0000256" key="2">
    <source>
        <dbReference type="RuleBase" id="RU362005"/>
    </source>
</evidence>
<dbReference type="GO" id="GO:0045905">
    <property type="term" value="P:positive regulation of translational termination"/>
    <property type="evidence" value="ECO:0007669"/>
    <property type="project" value="UniProtKB-UniRule"/>
</dbReference>
<dbReference type="OMA" id="EYMLVNI"/>
<reference evidence="5" key="1">
    <citation type="journal article" date="2020" name="Nat. Ecol. Evol.">
        <title>Deeply conserved synteny resolves early events in vertebrate evolution.</title>
        <authorList>
            <person name="Simakov O."/>
            <person name="Marletaz F."/>
            <person name="Yue J.X."/>
            <person name="O'Connell B."/>
            <person name="Jenkins J."/>
            <person name="Brandt A."/>
            <person name="Calef R."/>
            <person name="Tung C.H."/>
            <person name="Huang T.K."/>
            <person name="Schmutz J."/>
            <person name="Satoh N."/>
            <person name="Yu J.K."/>
            <person name="Putnam N.H."/>
            <person name="Green R.E."/>
            <person name="Rokhsar D.S."/>
        </authorList>
    </citation>
    <scope>NUCLEOTIDE SEQUENCE [LARGE SCALE GENOMIC DNA]</scope>
    <source>
        <strain evidence="5">S238N-H82</strain>
    </source>
</reference>
<dbReference type="GO" id="GO:0045901">
    <property type="term" value="P:positive regulation of translational elongation"/>
    <property type="evidence" value="ECO:0007669"/>
    <property type="project" value="UniProtKB-UniRule"/>
</dbReference>
<dbReference type="SMART" id="SM01376">
    <property type="entry name" value="eIF-5a"/>
    <property type="match status" value="1"/>
</dbReference>
<evidence type="ECO:0000256" key="3">
    <source>
        <dbReference type="SAM" id="SignalP"/>
    </source>
</evidence>
<dbReference type="GO" id="GO:0043022">
    <property type="term" value="F:ribosome binding"/>
    <property type="evidence" value="ECO:0007669"/>
    <property type="project" value="UniProtKB-UniRule"/>
</dbReference>
<feature type="chain" id="PRO_5039930493" description="Eukaryotic translation initiation factor 5A" evidence="3">
    <location>
        <begin position="20"/>
        <end position="171"/>
    </location>
</feature>
<feature type="domain" description="Translation initiation factor 5A C-terminal" evidence="4">
    <location>
        <begin position="98"/>
        <end position="166"/>
    </location>
</feature>
<reference evidence="6" key="2">
    <citation type="submission" date="2025-08" db="UniProtKB">
        <authorList>
            <consortium name="RefSeq"/>
        </authorList>
    </citation>
    <scope>IDENTIFICATION</scope>
    <source>
        <strain evidence="6">S238N-H82</strain>
        <tissue evidence="6">Testes</tissue>
    </source>
</reference>
<dbReference type="Pfam" id="PF01287">
    <property type="entry name" value="eIF-5a"/>
    <property type="match status" value="1"/>
</dbReference>
<comment type="PTM">
    <text evidence="2">eIF-5A seems to be the only eukaryotic protein to have a hypusine residue which is a post-translational modification of a lysine by the addition of a butylamino group.</text>
</comment>
<evidence type="ECO:0000313" key="6">
    <source>
        <dbReference type="RefSeq" id="XP_035680785.1"/>
    </source>
</evidence>
<evidence type="ECO:0000259" key="4">
    <source>
        <dbReference type="SMART" id="SM01376"/>
    </source>
</evidence>
<organism evidence="5 6">
    <name type="scientific">Branchiostoma floridae</name>
    <name type="common">Florida lancelet</name>
    <name type="synonym">Amphioxus</name>
    <dbReference type="NCBI Taxonomy" id="7739"/>
    <lineage>
        <taxon>Eukaryota</taxon>
        <taxon>Metazoa</taxon>
        <taxon>Chordata</taxon>
        <taxon>Cephalochordata</taxon>
        <taxon>Leptocardii</taxon>
        <taxon>Amphioxiformes</taxon>
        <taxon>Branchiostomatidae</taxon>
        <taxon>Branchiostoma</taxon>
    </lineage>
</organism>
<dbReference type="AlphaFoldDB" id="A0A9J7LEU0"/>
<feature type="signal peptide" evidence="3">
    <location>
        <begin position="1"/>
        <end position="19"/>
    </location>
</feature>
<dbReference type="CDD" id="cd04468">
    <property type="entry name" value="S1_eIF5A"/>
    <property type="match status" value="1"/>
</dbReference>
<dbReference type="InterPro" id="IPR008991">
    <property type="entry name" value="Translation_prot_SH3-like_sf"/>
</dbReference>
<keyword evidence="3" id="KW-0732">Signal</keyword>
<dbReference type="GO" id="GO:0006414">
    <property type="term" value="P:translational elongation"/>
    <property type="evidence" value="ECO:0000318"/>
    <property type="project" value="GO_Central"/>
</dbReference>
<dbReference type="GO" id="GO:0003723">
    <property type="term" value="F:RNA binding"/>
    <property type="evidence" value="ECO:0007669"/>
    <property type="project" value="InterPro"/>
</dbReference>
<dbReference type="OrthoDB" id="9975114at2759"/>
<dbReference type="InterPro" id="IPR020189">
    <property type="entry name" value="IF5A_C"/>
</dbReference>
<evidence type="ECO:0000313" key="5">
    <source>
        <dbReference type="Proteomes" id="UP000001554"/>
    </source>
</evidence>
<dbReference type="FunFam" id="2.30.30.30:FF:000012">
    <property type="entry name" value="Eukaryotic translation initiation factor 5A"/>
    <property type="match status" value="1"/>
</dbReference>
<dbReference type="PIRSF" id="PIRSF003025">
    <property type="entry name" value="eIF5A"/>
    <property type="match status" value="1"/>
</dbReference>
<dbReference type="Pfam" id="PF21485">
    <property type="entry name" value="IF5A-like_N"/>
    <property type="match status" value="1"/>
</dbReference>
<dbReference type="PANTHER" id="PTHR11673">
    <property type="entry name" value="TRANSLATION INITIATION FACTOR 5A FAMILY MEMBER"/>
    <property type="match status" value="1"/>
</dbReference>
<evidence type="ECO:0000256" key="1">
    <source>
        <dbReference type="ARBA" id="ARBA00004397"/>
    </source>
</evidence>
<keyword evidence="2" id="KW-0385">Hypusine</keyword>
<proteinExistence type="inferred from homology"/>
<dbReference type="GO" id="GO:0003746">
    <property type="term" value="F:translation elongation factor activity"/>
    <property type="evidence" value="ECO:0000318"/>
    <property type="project" value="GO_Central"/>
</dbReference>
<dbReference type="KEGG" id="bfo:118418831"/>
<comment type="similarity">
    <text evidence="2">Belongs to the eIF-5A family.</text>
</comment>
<dbReference type="NCBIfam" id="TIGR00037">
    <property type="entry name" value="eIF_5A"/>
    <property type="match status" value="1"/>
</dbReference>
<dbReference type="InterPro" id="IPR048670">
    <property type="entry name" value="IF5A-like_N"/>
</dbReference>
<gene>
    <name evidence="6" type="primary">LOC118418831</name>
</gene>
<dbReference type="Gene3D" id="2.40.50.140">
    <property type="entry name" value="Nucleic acid-binding proteins"/>
    <property type="match status" value="1"/>
</dbReference>
<dbReference type="GO" id="GO:0005789">
    <property type="term" value="C:endoplasmic reticulum membrane"/>
    <property type="evidence" value="ECO:0007669"/>
    <property type="project" value="UniProtKB-SubCell"/>
</dbReference>
<dbReference type="InterPro" id="IPR012340">
    <property type="entry name" value="NA-bd_OB-fold"/>
</dbReference>
<dbReference type="InterPro" id="IPR014722">
    <property type="entry name" value="Rib_uL2_dom2"/>
</dbReference>
<comment type="function">
    <text evidence="2">Translation factor that promotes translation elongation and termination, particularly upon ribosome stalling at specific amino acid sequence contexts. Binds between the exit (E) and peptidyl (P) site of the ribosome and promotes rescue of stalled ribosome: specifically required for efficient translation of polyproline-containing peptides as well as other motifs that stall the ribosome. Acts as ribosome quality control (RQC) cofactor by joining the RQC complex to facilitate peptidyl transfer during CAT tailing step.</text>
</comment>
<dbReference type="GeneID" id="118418831"/>
<keyword evidence="2" id="KW-0648">Protein biosynthesis</keyword>
<dbReference type="Proteomes" id="UP000001554">
    <property type="component" value="Chromosome 7"/>
</dbReference>
<dbReference type="Gene3D" id="2.30.30.30">
    <property type="match status" value="1"/>
</dbReference>